<organism evidence="1 2">
    <name type="scientific">Pseudomonas putida</name>
    <name type="common">Arthrobacter siderocapsulatus</name>
    <dbReference type="NCBI Taxonomy" id="303"/>
    <lineage>
        <taxon>Bacteria</taxon>
        <taxon>Pseudomonadati</taxon>
        <taxon>Pseudomonadota</taxon>
        <taxon>Gammaproteobacteria</taxon>
        <taxon>Pseudomonadales</taxon>
        <taxon>Pseudomonadaceae</taxon>
        <taxon>Pseudomonas</taxon>
    </lineage>
</organism>
<protein>
    <submittedName>
        <fullName evidence="1">GpE family phage tail protein</fullName>
    </submittedName>
</protein>
<dbReference type="AlphaFoldDB" id="A0AAP9SLY9"/>
<dbReference type="RefSeq" id="WP_016484463.1">
    <property type="nucleotide sequence ID" value="NZ_AP015029.1"/>
</dbReference>
<proteinExistence type="predicted"/>
<evidence type="ECO:0000313" key="1">
    <source>
        <dbReference type="EMBL" id="QJQ08202.1"/>
    </source>
</evidence>
<gene>
    <name evidence="1" type="ORF">A3L25_001765</name>
</gene>
<sequence>MADLAVVFHWTPADMDRLTVRDLMDWRERARVRSSNDGK</sequence>
<dbReference type="Pfam" id="PF06528">
    <property type="entry name" value="Phage_P2_GpE"/>
    <property type="match status" value="1"/>
</dbReference>
<dbReference type="EMBL" id="CP050951">
    <property type="protein sequence ID" value="QJQ08202.1"/>
    <property type="molecule type" value="Genomic_DNA"/>
</dbReference>
<evidence type="ECO:0000313" key="2">
    <source>
        <dbReference type="Proteomes" id="UP000076857"/>
    </source>
</evidence>
<name>A0AAP9SLY9_PSEPU</name>
<dbReference type="InterPro" id="IPR009493">
    <property type="entry name" value="P2_GpE"/>
</dbReference>
<reference evidence="1 2" key="2">
    <citation type="submission" date="2020-04" db="EMBL/GenBank/DDBJ databases">
        <title>Complete genome sequence of Pseudomonas putida strain JQ581.</title>
        <authorList>
            <person name="Mu Y."/>
        </authorList>
    </citation>
    <scope>NUCLEOTIDE SEQUENCE [LARGE SCALE GENOMIC DNA]</scope>
    <source>
        <strain evidence="1 2">JQ581</strain>
    </source>
</reference>
<accession>A0AAP9SLY9</accession>
<dbReference type="Proteomes" id="UP000076857">
    <property type="component" value="Chromosome"/>
</dbReference>
<reference evidence="1 2" key="1">
    <citation type="submission" date="2016-04" db="EMBL/GenBank/DDBJ databases">
        <authorList>
            <person name="Qiu J."/>
        </authorList>
    </citation>
    <scope>NUCLEOTIDE SEQUENCE [LARGE SCALE GENOMIC DNA]</scope>
    <source>
        <strain evidence="1 2">JQ581</strain>
    </source>
</reference>